<reference evidence="1 2" key="1">
    <citation type="submission" date="2020-09" db="EMBL/GenBank/DDBJ databases">
        <title>Dyella sp. 7MK23 isolated from forest soil.</title>
        <authorList>
            <person name="Fu J."/>
        </authorList>
    </citation>
    <scope>NUCLEOTIDE SEQUENCE [LARGE SCALE GENOMIC DNA]</scope>
    <source>
        <strain evidence="1 2">7MK23</strain>
    </source>
</reference>
<protein>
    <submittedName>
        <fullName evidence="1">Uncharacterized protein</fullName>
    </submittedName>
</protein>
<accession>A0ABR9GG15</accession>
<dbReference type="Proteomes" id="UP000651010">
    <property type="component" value="Unassembled WGS sequence"/>
</dbReference>
<dbReference type="RefSeq" id="WP_192557829.1">
    <property type="nucleotide sequence ID" value="NZ_JACZZA010000020.1"/>
</dbReference>
<proteinExistence type="predicted"/>
<evidence type="ECO:0000313" key="2">
    <source>
        <dbReference type="Proteomes" id="UP000651010"/>
    </source>
</evidence>
<dbReference type="EMBL" id="JACZZA010000020">
    <property type="protein sequence ID" value="MBE1162983.1"/>
    <property type="molecule type" value="Genomic_DNA"/>
</dbReference>
<keyword evidence="2" id="KW-1185">Reference proteome</keyword>
<organism evidence="1 2">
    <name type="scientific">Dyella acidiphila</name>
    <dbReference type="NCBI Taxonomy" id="2775866"/>
    <lineage>
        <taxon>Bacteria</taxon>
        <taxon>Pseudomonadati</taxon>
        <taxon>Pseudomonadota</taxon>
        <taxon>Gammaproteobacteria</taxon>
        <taxon>Lysobacterales</taxon>
        <taxon>Rhodanobacteraceae</taxon>
        <taxon>Dyella</taxon>
    </lineage>
</organism>
<name>A0ABR9GG15_9GAMM</name>
<evidence type="ECO:0000313" key="1">
    <source>
        <dbReference type="EMBL" id="MBE1162983.1"/>
    </source>
</evidence>
<sequence length="380" mass="40704">MEAGPLQALPIVLALELSAGEQPQHLILSRDEAAELAALIADDLHRLVPAVANARLALAGALFDAVELLRPGFPVWATLDELARRVPRGQLENVVAFGSHEGHMPAQPLEPDPAYADGPMRLLPLSLLVPETLAEELSEQLEVELVGRGETGARTADWLMRCFGIRLEHARFLSRNDLLALTCVQYEHVNLAPLWQVLEAAMLTPYREEAVLSARGLALRYAEGKVWAQSPAHWLAAQTGDIGERTHAFAGAVFELRQYAALLQAHGLSLFLDKAFSGHAEAGPGWLAETFGEVDEAYDAPNLFAHEATGLGVVAITVAQRGAAGRARVLAHGYPLHAAALGPMIATLAERFGTPSDLHALGRIQLDDDGQLGAPAAALH</sequence>
<comment type="caution">
    <text evidence="1">The sequence shown here is derived from an EMBL/GenBank/DDBJ whole genome shotgun (WGS) entry which is preliminary data.</text>
</comment>
<gene>
    <name evidence="1" type="ORF">IGX34_21570</name>
</gene>